<gene>
    <name evidence="1" type="ordered locus">KNP414_00238</name>
</gene>
<evidence type="ECO:0000313" key="1">
    <source>
        <dbReference type="EMBL" id="AEI38879.1"/>
    </source>
</evidence>
<dbReference type="PATRIC" id="fig|1036673.3.peg.217"/>
<reference evidence="1 2" key="2">
    <citation type="journal article" date="2013" name="Genome Announc.">
        <title>Genome Sequence of Growth-Improving Paenibacillus mucilaginosus Strain KNP414.</title>
        <authorList>
            <person name="Lu J.J."/>
            <person name="Wang J.F."/>
            <person name="Hu X.F."/>
        </authorList>
    </citation>
    <scope>NUCLEOTIDE SEQUENCE [LARGE SCALE GENOMIC DNA]</scope>
    <source>
        <strain evidence="1 2">KNP414</strain>
    </source>
</reference>
<evidence type="ECO:0000313" key="2">
    <source>
        <dbReference type="Proteomes" id="UP000006620"/>
    </source>
</evidence>
<dbReference type="HOGENOM" id="CLU_198298_0_0_9"/>
<dbReference type="Proteomes" id="UP000006620">
    <property type="component" value="Chromosome"/>
</dbReference>
<sequence length="77" mass="9198">MFAILNGTDFQNTDEQGADDVTYTELLERRSEILKRHLGSLILKDNQYGLNERESCMFRDLVKELHRNKYEWNESMK</sequence>
<proteinExistence type="predicted"/>
<accession>F8FM71</accession>
<reference evidence="2" key="1">
    <citation type="submission" date="2011-06" db="EMBL/GenBank/DDBJ databases">
        <title>Complete genome sequence of Paenibacillus mucilaginosus KNP414.</title>
        <authorList>
            <person name="Wang J."/>
            <person name="Hu S."/>
            <person name="Hu X."/>
            <person name="Zhang B."/>
            <person name="Dong D."/>
            <person name="Zhang S."/>
            <person name="Zhao K."/>
            <person name="Wu D."/>
        </authorList>
    </citation>
    <scope>NUCLEOTIDE SEQUENCE [LARGE SCALE GENOMIC DNA]</scope>
    <source>
        <strain evidence="2">KNP414</strain>
    </source>
</reference>
<organism evidence="1 2">
    <name type="scientific">Paenibacillus mucilaginosus (strain KNP414)</name>
    <dbReference type="NCBI Taxonomy" id="1036673"/>
    <lineage>
        <taxon>Bacteria</taxon>
        <taxon>Bacillati</taxon>
        <taxon>Bacillota</taxon>
        <taxon>Bacilli</taxon>
        <taxon>Bacillales</taxon>
        <taxon>Paenibacillaceae</taxon>
        <taxon>Paenibacillus</taxon>
    </lineage>
</organism>
<dbReference type="KEGG" id="pms:KNP414_00238"/>
<name>F8FM71_PAEMK</name>
<protein>
    <submittedName>
        <fullName evidence="1">Uncharacterized protein</fullName>
    </submittedName>
</protein>
<dbReference type="AlphaFoldDB" id="F8FM71"/>
<dbReference type="EMBL" id="CP002869">
    <property type="protein sequence ID" value="AEI38879.1"/>
    <property type="molecule type" value="Genomic_DNA"/>
</dbReference>